<dbReference type="InterPro" id="IPR014284">
    <property type="entry name" value="RNA_pol_sigma-70_dom"/>
</dbReference>
<dbReference type="SUPFAM" id="SSF88659">
    <property type="entry name" value="Sigma3 and sigma4 domains of RNA polymerase sigma factors"/>
    <property type="match status" value="1"/>
</dbReference>
<dbReference type="SUPFAM" id="SSF88946">
    <property type="entry name" value="Sigma2 domain of RNA polymerase sigma factors"/>
    <property type="match status" value="1"/>
</dbReference>
<organism evidence="9 10">
    <name type="scientific">Streptomyces thermolineatus</name>
    <dbReference type="NCBI Taxonomy" id="44033"/>
    <lineage>
        <taxon>Bacteria</taxon>
        <taxon>Bacillati</taxon>
        <taxon>Actinomycetota</taxon>
        <taxon>Actinomycetes</taxon>
        <taxon>Kitasatosporales</taxon>
        <taxon>Streptomycetaceae</taxon>
        <taxon>Streptomyces</taxon>
    </lineage>
</organism>
<dbReference type="PANTHER" id="PTHR43133">
    <property type="entry name" value="RNA POLYMERASE ECF-TYPE SIGMA FACTO"/>
    <property type="match status" value="1"/>
</dbReference>
<evidence type="ECO:0000259" key="8">
    <source>
        <dbReference type="Pfam" id="PF08281"/>
    </source>
</evidence>
<reference evidence="9 10" key="1">
    <citation type="journal article" date="2019" name="Int. J. Syst. Evol. Microbiol.">
        <title>The Global Catalogue of Microorganisms (GCM) 10K type strain sequencing project: providing services to taxonomists for standard genome sequencing and annotation.</title>
        <authorList>
            <consortium name="The Broad Institute Genomics Platform"/>
            <consortium name="The Broad Institute Genome Sequencing Center for Infectious Disease"/>
            <person name="Wu L."/>
            <person name="Ma J."/>
        </authorList>
    </citation>
    <scope>NUCLEOTIDE SEQUENCE [LARGE SCALE GENOMIC DNA]</scope>
    <source>
        <strain evidence="9 10">JCM 6307</strain>
    </source>
</reference>
<evidence type="ECO:0000256" key="5">
    <source>
        <dbReference type="ARBA" id="ARBA00023163"/>
    </source>
</evidence>
<evidence type="ECO:0000259" key="7">
    <source>
        <dbReference type="Pfam" id="PF04542"/>
    </source>
</evidence>
<dbReference type="EMBL" id="BAAATA010000011">
    <property type="protein sequence ID" value="GAA2486741.1"/>
    <property type="molecule type" value="Genomic_DNA"/>
</dbReference>
<evidence type="ECO:0000256" key="6">
    <source>
        <dbReference type="SAM" id="MobiDB-lite"/>
    </source>
</evidence>
<dbReference type="Gene3D" id="1.10.10.10">
    <property type="entry name" value="Winged helix-like DNA-binding domain superfamily/Winged helix DNA-binding domain"/>
    <property type="match status" value="1"/>
</dbReference>
<dbReference type="PANTHER" id="PTHR43133:SF50">
    <property type="entry name" value="ECF RNA POLYMERASE SIGMA FACTOR SIGM"/>
    <property type="match status" value="1"/>
</dbReference>
<keyword evidence="5" id="KW-0804">Transcription</keyword>
<evidence type="ECO:0000256" key="2">
    <source>
        <dbReference type="ARBA" id="ARBA00023015"/>
    </source>
</evidence>
<dbReference type="RefSeq" id="WP_344383185.1">
    <property type="nucleotide sequence ID" value="NZ_BAAATA010000011.1"/>
</dbReference>
<evidence type="ECO:0000256" key="4">
    <source>
        <dbReference type="ARBA" id="ARBA00023125"/>
    </source>
</evidence>
<dbReference type="InterPro" id="IPR039425">
    <property type="entry name" value="RNA_pol_sigma-70-like"/>
</dbReference>
<evidence type="ECO:0000313" key="10">
    <source>
        <dbReference type="Proteomes" id="UP001501358"/>
    </source>
</evidence>
<dbReference type="InterPro" id="IPR013325">
    <property type="entry name" value="RNA_pol_sigma_r2"/>
</dbReference>
<accession>A0ABN3LM42</accession>
<proteinExistence type="inferred from homology"/>
<dbReference type="InterPro" id="IPR007627">
    <property type="entry name" value="RNA_pol_sigma70_r2"/>
</dbReference>
<sequence length="191" mass="21623">MNSDTDEGFRAFVVGRWPRMLRTAYLLTGNHHDAEELVQTALARAYAKWGRVLRSDDADAYVWQIMIHANADRFRRRRIREWVTPRLPETPVADRTGQVEEHRSLMEALGRLSARQRSVLVLRYFEDMTHRQIAGLLGTREATVRSQITRGLARLRQDHTLAGRRADVPAAAGPRGGTSVRAAAPEEAGSR</sequence>
<feature type="domain" description="RNA polymerase sigma-70 region 2" evidence="7">
    <location>
        <begin position="18"/>
        <end position="78"/>
    </location>
</feature>
<feature type="region of interest" description="Disordered" evidence="6">
    <location>
        <begin position="160"/>
        <end position="191"/>
    </location>
</feature>
<dbReference type="NCBIfam" id="TIGR02983">
    <property type="entry name" value="SigE-fam_strep"/>
    <property type="match status" value="1"/>
</dbReference>
<evidence type="ECO:0000313" key="9">
    <source>
        <dbReference type="EMBL" id="GAA2486741.1"/>
    </source>
</evidence>
<comment type="caution">
    <text evidence="9">The sequence shown here is derived from an EMBL/GenBank/DDBJ whole genome shotgun (WGS) entry which is preliminary data.</text>
</comment>
<dbReference type="Pfam" id="PF04542">
    <property type="entry name" value="Sigma70_r2"/>
    <property type="match status" value="1"/>
</dbReference>
<dbReference type="InterPro" id="IPR036388">
    <property type="entry name" value="WH-like_DNA-bd_sf"/>
</dbReference>
<name>A0ABN3LM42_9ACTN</name>
<dbReference type="Pfam" id="PF08281">
    <property type="entry name" value="Sigma70_r4_2"/>
    <property type="match status" value="1"/>
</dbReference>
<gene>
    <name evidence="9" type="ORF">GCM10010406_23580</name>
</gene>
<keyword evidence="4" id="KW-0238">DNA-binding</keyword>
<dbReference type="InterPro" id="IPR014325">
    <property type="entry name" value="RNA_pol_sigma-E_actinobac"/>
</dbReference>
<keyword evidence="3" id="KW-0731">Sigma factor</keyword>
<keyword evidence="10" id="KW-1185">Reference proteome</keyword>
<keyword evidence="2" id="KW-0805">Transcription regulation</keyword>
<dbReference type="Gene3D" id="1.10.1740.10">
    <property type="match status" value="1"/>
</dbReference>
<evidence type="ECO:0000256" key="1">
    <source>
        <dbReference type="ARBA" id="ARBA00010641"/>
    </source>
</evidence>
<dbReference type="CDD" id="cd06171">
    <property type="entry name" value="Sigma70_r4"/>
    <property type="match status" value="1"/>
</dbReference>
<dbReference type="NCBIfam" id="TIGR02937">
    <property type="entry name" value="sigma70-ECF"/>
    <property type="match status" value="1"/>
</dbReference>
<comment type="similarity">
    <text evidence="1">Belongs to the sigma-70 factor family. ECF subfamily.</text>
</comment>
<dbReference type="InterPro" id="IPR013324">
    <property type="entry name" value="RNA_pol_sigma_r3/r4-like"/>
</dbReference>
<protein>
    <submittedName>
        <fullName evidence="9">SigE family RNA polymerase sigma factor</fullName>
    </submittedName>
</protein>
<dbReference type="InterPro" id="IPR013249">
    <property type="entry name" value="RNA_pol_sigma70_r4_t2"/>
</dbReference>
<dbReference type="Proteomes" id="UP001501358">
    <property type="component" value="Unassembled WGS sequence"/>
</dbReference>
<evidence type="ECO:0000256" key="3">
    <source>
        <dbReference type="ARBA" id="ARBA00023082"/>
    </source>
</evidence>
<feature type="domain" description="RNA polymerase sigma factor 70 region 4 type 2" evidence="8">
    <location>
        <begin position="103"/>
        <end position="155"/>
    </location>
</feature>